<dbReference type="PROSITE" id="PS00166">
    <property type="entry name" value="ENOYL_COA_HYDRATASE"/>
    <property type="match status" value="1"/>
</dbReference>
<dbReference type="FunFam" id="3.90.226.10:FF:000009">
    <property type="entry name" value="Carnitinyl-CoA dehydratase"/>
    <property type="match status" value="1"/>
</dbReference>
<protein>
    <recommendedName>
        <fullName evidence="6">short-chain-enoyl-CoA hydratase</fullName>
        <ecNumber evidence="6">4.2.1.150</ecNumber>
    </recommendedName>
</protein>
<dbReference type="PANTHER" id="PTHR11941">
    <property type="entry name" value="ENOYL-COA HYDRATASE-RELATED"/>
    <property type="match status" value="1"/>
</dbReference>
<dbReference type="Gene3D" id="3.90.226.10">
    <property type="entry name" value="2-enoyl-CoA Hydratase, Chain A, domain 1"/>
    <property type="match status" value="1"/>
</dbReference>
<dbReference type="FunFam" id="1.10.12.10:FF:000001">
    <property type="entry name" value="Probable enoyl-CoA hydratase, mitochondrial"/>
    <property type="match status" value="1"/>
</dbReference>
<keyword evidence="9" id="KW-1185">Reference proteome</keyword>
<dbReference type="GO" id="GO:0018812">
    <property type="term" value="F:3-hydroxyacyl-CoA dehydratase activity"/>
    <property type="evidence" value="ECO:0007669"/>
    <property type="project" value="UniProtKB-EC"/>
</dbReference>
<proteinExistence type="inferred from homology"/>
<reference evidence="8 9" key="1">
    <citation type="submission" date="2023-04" db="EMBL/GenBank/DDBJ databases">
        <authorList>
            <person name="Hsu D."/>
        </authorList>
    </citation>
    <scope>NUCLEOTIDE SEQUENCE [LARGE SCALE GENOMIC DNA]</scope>
    <source>
        <strain evidence="8 9">MK1</strain>
    </source>
</reference>
<dbReference type="Proteomes" id="UP001329915">
    <property type="component" value="Chromosome"/>
</dbReference>
<dbReference type="GO" id="GO:0006635">
    <property type="term" value="P:fatty acid beta-oxidation"/>
    <property type="evidence" value="ECO:0007669"/>
    <property type="project" value="TreeGrafter"/>
</dbReference>
<dbReference type="RefSeq" id="WP_366922239.1">
    <property type="nucleotide sequence ID" value="NZ_CP121694.1"/>
</dbReference>
<dbReference type="InterPro" id="IPR018376">
    <property type="entry name" value="Enoyl-CoA_hyd/isom_CS"/>
</dbReference>
<evidence type="ECO:0000256" key="2">
    <source>
        <dbReference type="ARBA" id="ARBA00005254"/>
    </source>
</evidence>
<evidence type="ECO:0000256" key="6">
    <source>
        <dbReference type="ARBA" id="ARBA00067035"/>
    </source>
</evidence>
<evidence type="ECO:0000256" key="5">
    <source>
        <dbReference type="ARBA" id="ARBA00050624"/>
    </source>
</evidence>
<dbReference type="PANTHER" id="PTHR11941:SF54">
    <property type="entry name" value="ENOYL-COA HYDRATASE, MITOCHONDRIAL"/>
    <property type="match status" value="1"/>
</dbReference>
<dbReference type="AlphaFoldDB" id="A0AAU0UU88"/>
<dbReference type="CDD" id="cd06558">
    <property type="entry name" value="crotonase-like"/>
    <property type="match status" value="1"/>
</dbReference>
<dbReference type="InterPro" id="IPR029045">
    <property type="entry name" value="ClpP/crotonase-like_dom_sf"/>
</dbReference>
<dbReference type="KEGG" id="dbc:MFMK1_002684"/>
<dbReference type="EC" id="4.2.1.150" evidence="6"/>
<name>A0AAU0UU88_9FIRM</name>
<evidence type="ECO:0000313" key="8">
    <source>
        <dbReference type="EMBL" id="WRO22843.1"/>
    </source>
</evidence>
<dbReference type="InterPro" id="IPR001753">
    <property type="entry name" value="Enoyl-CoA_hydra/iso"/>
</dbReference>
<dbReference type="InterPro" id="IPR014748">
    <property type="entry name" value="Enoyl-CoA_hydra_C"/>
</dbReference>
<evidence type="ECO:0000256" key="4">
    <source>
        <dbReference type="ARBA" id="ARBA00023239"/>
    </source>
</evidence>
<comment type="pathway">
    <text evidence="1">Lipid metabolism; butanoate metabolism.</text>
</comment>
<keyword evidence="4" id="KW-0456">Lyase</keyword>
<evidence type="ECO:0000256" key="1">
    <source>
        <dbReference type="ARBA" id="ARBA00005086"/>
    </source>
</evidence>
<comment type="similarity">
    <text evidence="2 7">Belongs to the enoyl-CoA hydratase/isomerase family.</text>
</comment>
<sequence>MQMKTIKWEITEETARITFTRPEKMNVINTEFLEELGQVLDKIAKKEVRVLVLTGEGKAFCAGADIIEMTSRETVRQVLYFNHMVNTLLNRIEDLPIPIIAAINGHTLGGGLELALACDFRIAVRGAKIGLPEINLGVIPAAGGTQRLPRTIGITKAKEMLYMGEPISADEAEKIGLLNKTVLPSSLEAETEKLVESLLKKPALALSMLKEAVNQGTQLDLRRGIRYEGKVFALLNDSKEKEEGIRAFLEKREPVFK</sequence>
<evidence type="ECO:0000256" key="7">
    <source>
        <dbReference type="RuleBase" id="RU003707"/>
    </source>
</evidence>
<gene>
    <name evidence="8" type="ORF">MFMK1_002684</name>
</gene>
<accession>A0AAU0UU88</accession>
<comment type="catalytic activity">
    <reaction evidence="5">
        <text>a short-chain (3S)-3-hydroxyacyl-CoA = a short-chain (2E)-enoyl-CoA + H2O</text>
        <dbReference type="Rhea" id="RHEA:52664"/>
        <dbReference type="ChEBI" id="CHEBI:15377"/>
        <dbReference type="ChEBI" id="CHEBI:87488"/>
        <dbReference type="ChEBI" id="CHEBI:136760"/>
        <dbReference type="EC" id="4.2.1.150"/>
    </reaction>
</comment>
<dbReference type="Pfam" id="PF00378">
    <property type="entry name" value="ECH_1"/>
    <property type="match status" value="1"/>
</dbReference>
<dbReference type="SUPFAM" id="SSF52096">
    <property type="entry name" value="ClpP/crotonase"/>
    <property type="match status" value="1"/>
</dbReference>
<organism evidence="8 9">
    <name type="scientific">Metallumcola ferriviriculae</name>
    <dbReference type="NCBI Taxonomy" id="3039180"/>
    <lineage>
        <taxon>Bacteria</taxon>
        <taxon>Bacillati</taxon>
        <taxon>Bacillota</taxon>
        <taxon>Clostridia</taxon>
        <taxon>Neomoorellales</taxon>
        <taxon>Desulfitibacteraceae</taxon>
        <taxon>Metallumcola</taxon>
    </lineage>
</organism>
<evidence type="ECO:0000313" key="9">
    <source>
        <dbReference type="Proteomes" id="UP001329915"/>
    </source>
</evidence>
<dbReference type="Gene3D" id="1.10.12.10">
    <property type="entry name" value="Lyase 2-enoyl-coa Hydratase, Chain A, domain 2"/>
    <property type="match status" value="1"/>
</dbReference>
<evidence type="ECO:0000256" key="3">
    <source>
        <dbReference type="ARBA" id="ARBA00011881"/>
    </source>
</evidence>
<dbReference type="EMBL" id="CP121694">
    <property type="protein sequence ID" value="WRO22843.1"/>
    <property type="molecule type" value="Genomic_DNA"/>
</dbReference>
<comment type="subunit">
    <text evidence="3">Homotetramer.</text>
</comment>